<feature type="signal peptide" evidence="3">
    <location>
        <begin position="1"/>
        <end position="27"/>
    </location>
</feature>
<dbReference type="EMBL" id="BAAAYN010000019">
    <property type="protein sequence ID" value="GAA3387775.1"/>
    <property type="molecule type" value="Genomic_DNA"/>
</dbReference>
<dbReference type="Proteomes" id="UP001501676">
    <property type="component" value="Unassembled WGS sequence"/>
</dbReference>
<gene>
    <name evidence="4" type="ORF">GCM10020369_31490</name>
</gene>
<sequence>MRASPRLRLLGAAFVVAVLAAVPAACAEGEPRSRATDRPNNAVESAAEQSRPAESQAAASQPASTQSPAAAAEDNTAVSVLGCVLVLVIVGLFVGGLVLSRSQRRSAWDRQAQQLRSSTVAAAESRVPPVLNTTGRADRGVVWPPIRTGLVGLVDQWDLLVESAPGESRREWALRLNGLLRELIAAVDAESESIAAGRSWRVLRPRVLEAQLALDVALTVGPDAAATAGRPMPPSY</sequence>
<evidence type="ECO:0000256" key="2">
    <source>
        <dbReference type="SAM" id="Phobius"/>
    </source>
</evidence>
<feature type="compositionally biased region" description="Low complexity" evidence="1">
    <location>
        <begin position="44"/>
        <end position="68"/>
    </location>
</feature>
<evidence type="ECO:0000256" key="3">
    <source>
        <dbReference type="SAM" id="SignalP"/>
    </source>
</evidence>
<keyword evidence="2" id="KW-0812">Transmembrane</keyword>
<keyword evidence="2" id="KW-0472">Membrane</keyword>
<keyword evidence="5" id="KW-1185">Reference proteome</keyword>
<accession>A0ABP6SZ61</accession>
<comment type="caution">
    <text evidence="4">The sequence shown here is derived from an EMBL/GenBank/DDBJ whole genome shotgun (WGS) entry which is preliminary data.</text>
</comment>
<feature type="transmembrane region" description="Helical" evidence="2">
    <location>
        <begin position="77"/>
        <end position="100"/>
    </location>
</feature>
<evidence type="ECO:0000256" key="1">
    <source>
        <dbReference type="SAM" id="MobiDB-lite"/>
    </source>
</evidence>
<organism evidence="4 5">
    <name type="scientific">Cryptosporangium minutisporangium</name>
    <dbReference type="NCBI Taxonomy" id="113569"/>
    <lineage>
        <taxon>Bacteria</taxon>
        <taxon>Bacillati</taxon>
        <taxon>Actinomycetota</taxon>
        <taxon>Actinomycetes</taxon>
        <taxon>Cryptosporangiales</taxon>
        <taxon>Cryptosporangiaceae</taxon>
        <taxon>Cryptosporangium</taxon>
    </lineage>
</organism>
<dbReference type="RefSeq" id="WP_345728844.1">
    <property type="nucleotide sequence ID" value="NZ_BAAAYN010000019.1"/>
</dbReference>
<evidence type="ECO:0000313" key="4">
    <source>
        <dbReference type="EMBL" id="GAA3387775.1"/>
    </source>
</evidence>
<feature type="chain" id="PRO_5045355913" evidence="3">
    <location>
        <begin position="28"/>
        <end position="236"/>
    </location>
</feature>
<proteinExistence type="predicted"/>
<evidence type="ECO:0000313" key="5">
    <source>
        <dbReference type="Proteomes" id="UP001501676"/>
    </source>
</evidence>
<protein>
    <submittedName>
        <fullName evidence="4">Uncharacterized protein</fullName>
    </submittedName>
</protein>
<keyword evidence="2" id="KW-1133">Transmembrane helix</keyword>
<reference evidence="5" key="1">
    <citation type="journal article" date="2019" name="Int. J. Syst. Evol. Microbiol.">
        <title>The Global Catalogue of Microorganisms (GCM) 10K type strain sequencing project: providing services to taxonomists for standard genome sequencing and annotation.</title>
        <authorList>
            <consortium name="The Broad Institute Genomics Platform"/>
            <consortium name="The Broad Institute Genome Sequencing Center for Infectious Disease"/>
            <person name="Wu L."/>
            <person name="Ma J."/>
        </authorList>
    </citation>
    <scope>NUCLEOTIDE SEQUENCE [LARGE SCALE GENOMIC DNA]</scope>
    <source>
        <strain evidence="5">JCM 9458</strain>
    </source>
</reference>
<keyword evidence="3" id="KW-0732">Signal</keyword>
<feature type="region of interest" description="Disordered" evidence="1">
    <location>
        <begin position="28"/>
        <end position="68"/>
    </location>
</feature>
<name>A0ABP6SZ61_9ACTN</name>